<dbReference type="GO" id="GO:0004869">
    <property type="term" value="F:cysteine-type endopeptidase inhibitor activity"/>
    <property type="evidence" value="ECO:0007669"/>
    <property type="project" value="InterPro"/>
</dbReference>
<evidence type="ECO:0000313" key="2">
    <source>
        <dbReference type="EMBL" id="KQK23390.1"/>
    </source>
</evidence>
<dbReference type="Proteomes" id="UP000008810">
    <property type="component" value="Chromosome 1"/>
</dbReference>
<evidence type="ECO:0000313" key="3">
    <source>
        <dbReference type="EnsemblPlants" id="KQK23390"/>
    </source>
</evidence>
<dbReference type="HOGENOM" id="CLU_113093_3_1_1"/>
<reference evidence="3" key="3">
    <citation type="submission" date="2018-08" db="UniProtKB">
        <authorList>
            <consortium name="EnsemblPlants"/>
        </authorList>
    </citation>
    <scope>IDENTIFICATION</scope>
    <source>
        <strain evidence="3">cv. Bd21</strain>
    </source>
</reference>
<reference evidence="2" key="2">
    <citation type="submission" date="2017-06" db="EMBL/GenBank/DDBJ databases">
        <title>WGS assembly of Brachypodium distachyon.</title>
        <authorList>
            <consortium name="The International Brachypodium Initiative"/>
            <person name="Lucas S."/>
            <person name="Harmon-Smith M."/>
            <person name="Lail K."/>
            <person name="Tice H."/>
            <person name="Grimwood J."/>
            <person name="Bruce D."/>
            <person name="Barry K."/>
            <person name="Shu S."/>
            <person name="Lindquist E."/>
            <person name="Wang M."/>
            <person name="Pitluck S."/>
            <person name="Vogel J.P."/>
            <person name="Garvin D.F."/>
            <person name="Mockler T.C."/>
            <person name="Schmutz J."/>
            <person name="Rokhsar D."/>
            <person name="Bevan M.W."/>
        </authorList>
    </citation>
    <scope>NUCLEOTIDE SEQUENCE</scope>
    <source>
        <strain evidence="2">Bd21</strain>
    </source>
</reference>
<dbReference type="OrthoDB" id="663320at2759"/>
<dbReference type="eggNOG" id="ENOG502R6YY">
    <property type="taxonomic scope" value="Eukaryota"/>
</dbReference>
<dbReference type="KEGG" id="bdi:100834987"/>
<gene>
    <name evidence="2" type="ORF">BRADI_1g73080v3</name>
</gene>
<dbReference type="EMBL" id="CM000880">
    <property type="protein sequence ID" value="KQK23390.1"/>
    <property type="molecule type" value="Genomic_DNA"/>
</dbReference>
<sequence>MRSLPLLLLVSALLLVLASSASAEWAPADPRSEVIQQVGRFAVIVYDLAHRRRGAGLTYVGVARGETEAAAAGGAGTLYYRLVVAAAKADGSRAHYECLVSGVAGSSLDTWKLRWFRKM</sequence>
<dbReference type="PANTHER" id="PTHR47116">
    <property type="entry name" value="PHLOEM FILAMENT PROTEIN"/>
    <property type="match status" value="1"/>
</dbReference>
<dbReference type="InterPro" id="IPR027214">
    <property type="entry name" value="Cystatin"/>
</dbReference>
<dbReference type="EnsemblPlants" id="KQK23390">
    <property type="protein sequence ID" value="KQK23390"/>
    <property type="gene ID" value="BRADI_1g73080v3"/>
</dbReference>
<feature type="signal peptide" evidence="1">
    <location>
        <begin position="1"/>
        <end position="23"/>
    </location>
</feature>
<organism evidence="2">
    <name type="scientific">Brachypodium distachyon</name>
    <name type="common">Purple false brome</name>
    <name type="synonym">Trachynia distachya</name>
    <dbReference type="NCBI Taxonomy" id="15368"/>
    <lineage>
        <taxon>Eukaryota</taxon>
        <taxon>Viridiplantae</taxon>
        <taxon>Streptophyta</taxon>
        <taxon>Embryophyta</taxon>
        <taxon>Tracheophyta</taxon>
        <taxon>Spermatophyta</taxon>
        <taxon>Magnoliopsida</taxon>
        <taxon>Liliopsida</taxon>
        <taxon>Poales</taxon>
        <taxon>Poaceae</taxon>
        <taxon>BOP clade</taxon>
        <taxon>Pooideae</taxon>
        <taxon>Stipodae</taxon>
        <taxon>Brachypodieae</taxon>
        <taxon>Brachypodium</taxon>
    </lineage>
</organism>
<evidence type="ECO:0000256" key="1">
    <source>
        <dbReference type="SAM" id="SignalP"/>
    </source>
</evidence>
<dbReference type="AlphaFoldDB" id="I1H965"/>
<dbReference type="Gene3D" id="3.10.450.10">
    <property type="match status" value="1"/>
</dbReference>
<accession>I1H965</accession>
<reference evidence="2 3" key="1">
    <citation type="journal article" date="2010" name="Nature">
        <title>Genome sequencing and analysis of the model grass Brachypodium distachyon.</title>
        <authorList>
            <consortium name="International Brachypodium Initiative"/>
        </authorList>
    </citation>
    <scope>NUCLEOTIDE SEQUENCE [LARGE SCALE GENOMIC DNA]</scope>
    <source>
        <strain evidence="2 3">Bd21</strain>
    </source>
</reference>
<feature type="chain" id="PRO_5013982724" description="Cystatin domain-containing protein" evidence="1">
    <location>
        <begin position="24"/>
        <end position="119"/>
    </location>
</feature>
<keyword evidence="1" id="KW-0732">Signal</keyword>
<dbReference type="OMA" id="SDTWKLR"/>
<evidence type="ECO:0008006" key="5">
    <source>
        <dbReference type="Google" id="ProtNLM"/>
    </source>
</evidence>
<proteinExistence type="predicted"/>
<evidence type="ECO:0000313" key="4">
    <source>
        <dbReference type="Proteomes" id="UP000008810"/>
    </source>
</evidence>
<protein>
    <recommendedName>
        <fullName evidence="5">Cystatin domain-containing protein</fullName>
    </recommendedName>
</protein>
<dbReference type="Gramene" id="KQK23390">
    <property type="protein sequence ID" value="KQK23390"/>
    <property type="gene ID" value="BRADI_1g73080v3"/>
</dbReference>
<dbReference type="FunCoup" id="I1H965">
    <property type="interactions" value="355"/>
</dbReference>
<name>I1H965_BRADI</name>
<keyword evidence="4" id="KW-1185">Reference proteome</keyword>